<reference evidence="2 3" key="1">
    <citation type="submission" date="2018-12" db="EMBL/GenBank/DDBJ databases">
        <authorList>
            <consortium name="Pathogen Informatics"/>
        </authorList>
    </citation>
    <scope>NUCLEOTIDE SEQUENCE [LARGE SCALE GENOMIC DNA]</scope>
    <source>
        <strain evidence="2 3">NCTC10918</strain>
    </source>
</reference>
<dbReference type="EMBL" id="LR134521">
    <property type="protein sequence ID" value="VEJ30904.1"/>
    <property type="molecule type" value="Genomic_DNA"/>
</dbReference>
<evidence type="ECO:0000313" key="2">
    <source>
        <dbReference type="EMBL" id="VEJ30904.1"/>
    </source>
</evidence>
<keyword evidence="2" id="KW-0456">Lyase</keyword>
<proteinExistence type="predicted"/>
<sequence>MEGLLMAVKRIVTNLAADKPESAATFYRDVLGLELLMDHGWIQTYGNAETMTVQVSIASEGGSGTPVPDLSIEVDNLDEILARIHAAGIALEYGVAEEPWGVRRFFVRDPLGNLVNILQHV</sequence>
<organism evidence="2 3">
    <name type="scientific">Rothia dentocariosa</name>
    <dbReference type="NCBI Taxonomy" id="2047"/>
    <lineage>
        <taxon>Bacteria</taxon>
        <taxon>Bacillati</taxon>
        <taxon>Actinomycetota</taxon>
        <taxon>Actinomycetes</taxon>
        <taxon>Micrococcales</taxon>
        <taxon>Micrococcaceae</taxon>
        <taxon>Rothia</taxon>
    </lineage>
</organism>
<dbReference type="Proteomes" id="UP000270988">
    <property type="component" value="Chromosome"/>
</dbReference>
<dbReference type="Pfam" id="PF00903">
    <property type="entry name" value="Glyoxalase"/>
    <property type="match status" value="1"/>
</dbReference>
<feature type="domain" description="VOC" evidence="1">
    <location>
        <begin position="7"/>
        <end position="120"/>
    </location>
</feature>
<dbReference type="AlphaFoldDB" id="A0A3S5BVG5"/>
<evidence type="ECO:0000259" key="1">
    <source>
        <dbReference type="PROSITE" id="PS51819"/>
    </source>
</evidence>
<dbReference type="InterPro" id="IPR004360">
    <property type="entry name" value="Glyas_Fos-R_dOase_dom"/>
</dbReference>
<dbReference type="PROSITE" id="PS51819">
    <property type="entry name" value="VOC"/>
    <property type="match status" value="1"/>
</dbReference>
<accession>A0A3S5BVG5</accession>
<dbReference type="SUPFAM" id="SSF54593">
    <property type="entry name" value="Glyoxalase/Bleomycin resistance protein/Dihydroxybiphenyl dioxygenase"/>
    <property type="match status" value="1"/>
</dbReference>
<evidence type="ECO:0000313" key="3">
    <source>
        <dbReference type="Proteomes" id="UP000270988"/>
    </source>
</evidence>
<dbReference type="GO" id="GO:0016829">
    <property type="term" value="F:lyase activity"/>
    <property type="evidence" value="ECO:0007669"/>
    <property type="project" value="UniProtKB-KW"/>
</dbReference>
<dbReference type="InterPro" id="IPR029068">
    <property type="entry name" value="Glyas_Bleomycin-R_OHBP_Dase"/>
</dbReference>
<protein>
    <submittedName>
        <fullName evidence="2">Predicted enzyme related to lactoylglutathione lyase</fullName>
    </submittedName>
</protein>
<gene>
    <name evidence="2" type="ORF">NCTC10918_02196</name>
</gene>
<dbReference type="Gene3D" id="3.10.180.10">
    <property type="entry name" value="2,3-Dihydroxybiphenyl 1,2-Dioxygenase, domain 1"/>
    <property type="match status" value="1"/>
</dbReference>
<name>A0A3S5BVG5_9MICC</name>
<dbReference type="InterPro" id="IPR037523">
    <property type="entry name" value="VOC_core"/>
</dbReference>